<keyword evidence="3" id="KW-1185">Reference proteome</keyword>
<dbReference type="InterPro" id="IPR036895">
    <property type="entry name" value="Uracil-DNA_glycosylase-like_sf"/>
</dbReference>
<comment type="caution">
    <text evidence="2">The sequence shown here is derived from an EMBL/GenBank/DDBJ whole genome shotgun (WGS) entry which is preliminary data.</text>
</comment>
<protein>
    <submittedName>
        <fullName evidence="2">Uncharacterized protein DUF4918</fullName>
    </submittedName>
</protein>
<dbReference type="Pfam" id="PF03167">
    <property type="entry name" value="UDG"/>
    <property type="match status" value="1"/>
</dbReference>
<evidence type="ECO:0000313" key="2">
    <source>
        <dbReference type="EMBL" id="RZS76360.1"/>
    </source>
</evidence>
<dbReference type="InterPro" id="IPR032579">
    <property type="entry name" value="Phe_SMUG2-like"/>
</dbReference>
<organism evidence="2 3">
    <name type="scientific">Pseudobacter ginsenosidimutans</name>
    <dbReference type="NCBI Taxonomy" id="661488"/>
    <lineage>
        <taxon>Bacteria</taxon>
        <taxon>Pseudomonadati</taxon>
        <taxon>Bacteroidota</taxon>
        <taxon>Chitinophagia</taxon>
        <taxon>Chitinophagales</taxon>
        <taxon>Chitinophagaceae</taxon>
        <taxon>Pseudobacter</taxon>
    </lineage>
</organism>
<sequence length="228" mass="26305">MTAKLTQSYAILEFLKNLRPDFHLPEGVAIMNPFTDKDSRALATIFYNKFYNDHHPRKFIFGINPGRFGAGVTGVPFTDPIRLQEECGIPNDLPQKAELSSIFIYDVIKRYGGPADFYKDFFITALSPLGFTKNGLNLNYYDDKELLKASEPFIIDTILKTKKTILTDSNSCFCLGEGTNFKIFQQLNKKHQLFDKIIPLPHPRFIMQYKRKQVGEFADEYVRRLRSI</sequence>
<feature type="domain" description="Uracil-DNA glycosylase-like" evidence="1">
    <location>
        <begin position="49"/>
        <end position="226"/>
    </location>
</feature>
<dbReference type="SUPFAM" id="SSF52141">
    <property type="entry name" value="Uracil-DNA glycosylase-like"/>
    <property type="match status" value="1"/>
</dbReference>
<dbReference type="Gene3D" id="3.40.470.10">
    <property type="entry name" value="Uracil-DNA glycosylase-like domain"/>
    <property type="match status" value="1"/>
</dbReference>
<dbReference type="Proteomes" id="UP000293874">
    <property type="component" value="Unassembled WGS sequence"/>
</dbReference>
<dbReference type="EMBL" id="SGXA01000001">
    <property type="protein sequence ID" value="RZS76360.1"/>
    <property type="molecule type" value="Genomic_DNA"/>
</dbReference>
<evidence type="ECO:0000313" key="3">
    <source>
        <dbReference type="Proteomes" id="UP000293874"/>
    </source>
</evidence>
<reference evidence="2 3" key="1">
    <citation type="submission" date="2019-02" db="EMBL/GenBank/DDBJ databases">
        <title>Genomic Encyclopedia of Type Strains, Phase IV (KMG-IV): sequencing the most valuable type-strain genomes for metagenomic binning, comparative biology and taxonomic classification.</title>
        <authorList>
            <person name="Goeker M."/>
        </authorList>
    </citation>
    <scope>NUCLEOTIDE SEQUENCE [LARGE SCALE GENOMIC DNA]</scope>
    <source>
        <strain evidence="2 3">DSM 18116</strain>
    </source>
</reference>
<evidence type="ECO:0000259" key="1">
    <source>
        <dbReference type="Pfam" id="PF03167"/>
    </source>
</evidence>
<dbReference type="CDD" id="cd19375">
    <property type="entry name" value="UDG-F3-like_SMUG2"/>
    <property type="match status" value="1"/>
</dbReference>
<dbReference type="RefSeq" id="WP_130540664.1">
    <property type="nucleotide sequence ID" value="NZ_CP042431.1"/>
</dbReference>
<proteinExistence type="predicted"/>
<dbReference type="OrthoDB" id="7107805at2"/>
<gene>
    <name evidence="2" type="ORF">EV199_2243</name>
</gene>
<accession>A0A4Q7N5R8</accession>
<dbReference type="AlphaFoldDB" id="A0A4Q7N5R8"/>
<dbReference type="InterPro" id="IPR005122">
    <property type="entry name" value="Uracil-DNA_glycosylase-like"/>
</dbReference>
<name>A0A4Q7N5R8_9BACT</name>